<dbReference type="GO" id="GO:0003700">
    <property type="term" value="F:DNA-binding transcription factor activity"/>
    <property type="evidence" value="ECO:0007669"/>
    <property type="project" value="InterPro"/>
</dbReference>
<dbReference type="InterPro" id="IPR020449">
    <property type="entry name" value="Tscrpt_reg_AraC-type_HTH"/>
</dbReference>
<dbReference type="AlphaFoldDB" id="A0A413WY63"/>
<dbReference type="Gene3D" id="1.10.10.60">
    <property type="entry name" value="Homeodomain-like"/>
    <property type="match status" value="3"/>
</dbReference>
<dbReference type="InterPro" id="IPR018060">
    <property type="entry name" value="HTH_AraC"/>
</dbReference>
<dbReference type="PRINTS" id="PR00032">
    <property type="entry name" value="HTHARAC"/>
</dbReference>
<evidence type="ECO:0000313" key="2">
    <source>
        <dbReference type="Proteomes" id="UP001055091"/>
    </source>
</evidence>
<dbReference type="Gene3D" id="2.60.120.10">
    <property type="entry name" value="Jelly Rolls"/>
    <property type="match status" value="1"/>
</dbReference>
<dbReference type="InterPro" id="IPR009057">
    <property type="entry name" value="Homeodomain-like_sf"/>
</dbReference>
<accession>A0A413WY63</accession>
<comment type="caution">
    <text evidence="1">The sequence shown here is derived from an EMBL/GenBank/DDBJ whole genome shotgun (WGS) entry which is preliminary data.</text>
</comment>
<dbReference type="PROSITE" id="PS01124">
    <property type="entry name" value="HTH_ARAC_FAMILY_2"/>
    <property type="match status" value="2"/>
</dbReference>
<name>A0A413WY63_9FIRM</name>
<dbReference type="EMBL" id="BQNJ01000002">
    <property type="protein sequence ID" value="GKH02353.1"/>
    <property type="molecule type" value="Genomic_DNA"/>
</dbReference>
<protein>
    <submittedName>
        <fullName evidence="1">Uncharacterized protein</fullName>
    </submittedName>
</protein>
<dbReference type="Pfam" id="PF12833">
    <property type="entry name" value="HTH_18"/>
    <property type="match status" value="2"/>
</dbReference>
<dbReference type="PANTHER" id="PTHR43280:SF28">
    <property type="entry name" value="HTH-TYPE TRANSCRIPTIONAL ACTIVATOR RHAS"/>
    <property type="match status" value="1"/>
</dbReference>
<sequence length="402" mass="46962">MKQQNDWYTGINHYDNYVEKEIGIERRSIDGPTEPYLHERVELFYVLSGKGTISVNGYAYDAVPGSLFCLYSHHFHHVEAVEEKLDVAVIRFHIGLFMYMSWERHPKHANARLVYDTRPVVQLSGEEREEVEALVKSLLREEKEARFERLNMIEYKTLELHAYYCRYAYEEIGKRPRKERTVWSMIEKVILATGEDITLEDMTEEEGISPETLNRRMKEACGFTFFQLKQFGKVINACALLHFPELSMEYISDQLNFSSAAAFYKVFKQYCGMTPREYQAKSIGIMPPGSGAGPAMQFLQYIHIHFSEDITLLDLCEKFCMKPYTVKQIFKQVFGNPFEELLAQVRVSYACSFLRTGDRTVLEIASLCGFNSHSTFLRHFKRWMNQTPEEYREIMRERGAGT</sequence>
<dbReference type="GO" id="GO:0043565">
    <property type="term" value="F:sequence-specific DNA binding"/>
    <property type="evidence" value="ECO:0007669"/>
    <property type="project" value="InterPro"/>
</dbReference>
<evidence type="ECO:0000313" key="1">
    <source>
        <dbReference type="EMBL" id="GKH02353.1"/>
    </source>
</evidence>
<dbReference type="InterPro" id="IPR014710">
    <property type="entry name" value="RmlC-like_jellyroll"/>
</dbReference>
<dbReference type="SMART" id="SM00342">
    <property type="entry name" value="HTH_ARAC"/>
    <property type="match status" value="2"/>
</dbReference>
<organism evidence="1 2">
    <name type="scientific">Hungatella hathewayi</name>
    <dbReference type="NCBI Taxonomy" id="154046"/>
    <lineage>
        <taxon>Bacteria</taxon>
        <taxon>Bacillati</taxon>
        <taxon>Bacillota</taxon>
        <taxon>Clostridia</taxon>
        <taxon>Lachnospirales</taxon>
        <taxon>Lachnospiraceae</taxon>
        <taxon>Hungatella</taxon>
    </lineage>
</organism>
<dbReference type="Proteomes" id="UP001055091">
    <property type="component" value="Unassembled WGS sequence"/>
</dbReference>
<dbReference type="GeneID" id="93148524"/>
<dbReference type="Pfam" id="PF07883">
    <property type="entry name" value="Cupin_2"/>
    <property type="match status" value="1"/>
</dbReference>
<dbReference type="RefSeq" id="WP_006774566.1">
    <property type="nucleotide sequence ID" value="NZ_BQNJ01000002.1"/>
</dbReference>
<reference evidence="1" key="1">
    <citation type="submission" date="2022-01" db="EMBL/GenBank/DDBJ databases">
        <title>Novel bile acid biosynthetic pathways are enriched in the microbiome of centenarians.</title>
        <authorList>
            <person name="Sato Y."/>
            <person name="Atarashi K."/>
            <person name="Plichta R.D."/>
            <person name="Arai Y."/>
            <person name="Sasajima S."/>
            <person name="Kearney M.S."/>
            <person name="Suda W."/>
            <person name="Takeshita K."/>
            <person name="Sasaki T."/>
            <person name="Okamoto S."/>
            <person name="Skelly N.A."/>
            <person name="Okamura Y."/>
            <person name="Vlamakis H."/>
            <person name="Li Y."/>
            <person name="Tanoue T."/>
            <person name="Takei H."/>
            <person name="Nittono H."/>
            <person name="Narushima S."/>
            <person name="Irie J."/>
            <person name="Itoh H."/>
            <person name="Moriya K."/>
            <person name="Sugiura Y."/>
            <person name="Suematsu M."/>
            <person name="Moritoki N."/>
            <person name="Shibata S."/>
            <person name="Littman R.D."/>
            <person name="Fischbach A.M."/>
            <person name="Uwamino Y."/>
            <person name="Inoue T."/>
            <person name="Honda A."/>
            <person name="Hattori M."/>
            <person name="Murai T."/>
            <person name="Xavier J.R."/>
            <person name="Hirose N."/>
            <person name="Honda K."/>
        </authorList>
    </citation>
    <scope>NUCLEOTIDE SEQUENCE</scope>
    <source>
        <strain evidence="1">CE91-St55</strain>
    </source>
</reference>
<dbReference type="InterPro" id="IPR013096">
    <property type="entry name" value="Cupin_2"/>
</dbReference>
<gene>
    <name evidence="1" type="ORF">CE91St55_43340</name>
</gene>
<proteinExistence type="predicted"/>
<dbReference type="InterPro" id="IPR018062">
    <property type="entry name" value="HTH_AraC-typ_CS"/>
</dbReference>
<dbReference type="SUPFAM" id="SSF46689">
    <property type="entry name" value="Homeodomain-like"/>
    <property type="match status" value="2"/>
</dbReference>
<dbReference type="InterPro" id="IPR037923">
    <property type="entry name" value="HTH-like"/>
</dbReference>
<dbReference type="SUPFAM" id="SSF51215">
    <property type="entry name" value="Regulatory protein AraC"/>
    <property type="match status" value="1"/>
</dbReference>
<dbReference type="PROSITE" id="PS00041">
    <property type="entry name" value="HTH_ARAC_FAMILY_1"/>
    <property type="match status" value="2"/>
</dbReference>
<dbReference type="PANTHER" id="PTHR43280">
    <property type="entry name" value="ARAC-FAMILY TRANSCRIPTIONAL REGULATOR"/>
    <property type="match status" value="1"/>
</dbReference>